<name>A0AAU7AWH2_9ACTN</name>
<feature type="transmembrane region" description="Helical" evidence="1">
    <location>
        <begin position="96"/>
        <end position="118"/>
    </location>
</feature>
<evidence type="ECO:0008006" key="3">
    <source>
        <dbReference type="Google" id="ProtNLM"/>
    </source>
</evidence>
<dbReference type="AlphaFoldDB" id="A0AAU7AWH2"/>
<evidence type="ECO:0000313" key="2">
    <source>
        <dbReference type="EMBL" id="XAY05681.1"/>
    </source>
</evidence>
<dbReference type="EMBL" id="CP114014">
    <property type="protein sequence ID" value="XAY05681.1"/>
    <property type="molecule type" value="Genomic_DNA"/>
</dbReference>
<evidence type="ECO:0000256" key="1">
    <source>
        <dbReference type="SAM" id="Phobius"/>
    </source>
</evidence>
<proteinExistence type="predicted"/>
<sequence>MSALMTTERATRTAIGAGVTTFVFGAALVAAPERVGPVGGLVDPKAARLIGIADLVLVPGLVAGRARGPWMAARAALNVAIVAYGRRLARAGTPRIGVVACAVSAITVVDAAAAVVLLRAESRGAGG</sequence>
<protein>
    <recommendedName>
        <fullName evidence="3">DUF4267 domain-containing protein</fullName>
    </recommendedName>
</protein>
<keyword evidence="1" id="KW-1133">Transmembrane helix</keyword>
<dbReference type="KEGG" id="parq:DSM112329_02539"/>
<organism evidence="2">
    <name type="scientific">Paraconexibacter sp. AEG42_29</name>
    <dbReference type="NCBI Taxonomy" id="2997339"/>
    <lineage>
        <taxon>Bacteria</taxon>
        <taxon>Bacillati</taxon>
        <taxon>Actinomycetota</taxon>
        <taxon>Thermoleophilia</taxon>
        <taxon>Solirubrobacterales</taxon>
        <taxon>Paraconexibacteraceae</taxon>
        <taxon>Paraconexibacter</taxon>
    </lineage>
</organism>
<gene>
    <name evidence="2" type="ORF">DSM112329_02539</name>
</gene>
<keyword evidence="1" id="KW-0812">Transmembrane</keyword>
<dbReference type="RefSeq" id="WP_354702185.1">
    <property type="nucleotide sequence ID" value="NZ_CP114014.1"/>
</dbReference>
<accession>A0AAU7AWH2</accession>
<reference evidence="2" key="1">
    <citation type="submission" date="2022-12" db="EMBL/GenBank/DDBJ databases">
        <title>Paraconexibacter alkalitolerans sp. nov. and Baekduia alba sp. nov., isolated from soil and emended description of the genera Paraconexibacter (Chun et al., 2020) and Baekduia (An et al., 2020).</title>
        <authorList>
            <person name="Vieira S."/>
            <person name="Huber K.J."/>
            <person name="Geppert A."/>
            <person name="Wolf J."/>
            <person name="Neumann-Schaal M."/>
            <person name="Muesken M."/>
            <person name="Overmann J."/>
        </authorList>
    </citation>
    <scope>NUCLEOTIDE SEQUENCE</scope>
    <source>
        <strain evidence="2">AEG42_29</strain>
    </source>
</reference>
<keyword evidence="1" id="KW-0472">Membrane</keyword>
<feature type="transmembrane region" description="Helical" evidence="1">
    <location>
        <begin position="46"/>
        <end position="64"/>
    </location>
</feature>